<keyword evidence="1" id="KW-0472">Membrane</keyword>
<evidence type="ECO:0000313" key="3">
    <source>
        <dbReference type="Proteomes" id="UP000534783"/>
    </source>
</evidence>
<gene>
    <name evidence="2" type="ORF">MNODULE_02260</name>
</gene>
<feature type="transmembrane region" description="Helical" evidence="1">
    <location>
        <begin position="55"/>
        <end position="73"/>
    </location>
</feature>
<name>A0A7X6DLU3_9BACT</name>
<dbReference type="Proteomes" id="UP000534783">
    <property type="component" value="Unassembled WGS sequence"/>
</dbReference>
<organism evidence="2 3">
    <name type="scientific">Candidatus Manganitrophus noduliformans</name>
    <dbReference type="NCBI Taxonomy" id="2606439"/>
    <lineage>
        <taxon>Bacteria</taxon>
        <taxon>Pseudomonadati</taxon>
        <taxon>Nitrospirota</taxon>
        <taxon>Nitrospiria</taxon>
        <taxon>Candidatus Troglogloeales</taxon>
        <taxon>Candidatus Manganitrophaceae</taxon>
        <taxon>Candidatus Manganitrophus</taxon>
    </lineage>
</organism>
<keyword evidence="1" id="KW-0812">Transmembrane</keyword>
<protein>
    <submittedName>
        <fullName evidence="2">Uncharacterized protein</fullName>
    </submittedName>
</protein>
<feature type="transmembrane region" description="Helical" evidence="1">
    <location>
        <begin position="7"/>
        <end position="28"/>
    </location>
</feature>
<dbReference type="EMBL" id="VTOW01000001">
    <property type="protein sequence ID" value="NKE69575.1"/>
    <property type="molecule type" value="Genomic_DNA"/>
</dbReference>
<sequence>MDPRIIPLYYLSSLAGLIMVAGGIWLIYKEKIYIDQESKQVTEIETPIGKFKTNLPALVLFALGFVPLIYPIVKSAGFAEEIRIQGNVKASTFPVQVYAVIRSDSLLESRGFSLEVPVVENAPGEYKILYMAGNLVLEERADLRRRQDGRIQLPDKELLLSAEEQFEPARVEPVPPEFQ</sequence>
<comment type="caution">
    <text evidence="2">The sequence shown here is derived from an EMBL/GenBank/DDBJ whole genome shotgun (WGS) entry which is preliminary data.</text>
</comment>
<evidence type="ECO:0000313" key="2">
    <source>
        <dbReference type="EMBL" id="NKE69575.1"/>
    </source>
</evidence>
<dbReference type="AlphaFoldDB" id="A0A7X6DLU3"/>
<evidence type="ECO:0000256" key="1">
    <source>
        <dbReference type="SAM" id="Phobius"/>
    </source>
</evidence>
<accession>A0A7X6DLU3</accession>
<reference evidence="2 3" key="1">
    <citation type="journal article" date="2020" name="Nature">
        <title>Bacterial chemolithoautotrophy via manganese oxidation.</title>
        <authorList>
            <person name="Yu H."/>
            <person name="Leadbetter J.R."/>
        </authorList>
    </citation>
    <scope>NUCLEOTIDE SEQUENCE [LARGE SCALE GENOMIC DNA]</scope>
    <source>
        <strain evidence="2 3">Mn-1</strain>
    </source>
</reference>
<keyword evidence="1" id="KW-1133">Transmembrane helix</keyword>
<proteinExistence type="predicted"/>
<keyword evidence="3" id="KW-1185">Reference proteome</keyword>
<dbReference type="RefSeq" id="WP_168057870.1">
    <property type="nucleotide sequence ID" value="NZ_VTOW01000001.1"/>
</dbReference>